<dbReference type="PANTHER" id="PTHR12993:SF26">
    <property type="entry name" value="1D-MYO-INOSITOL 2-ACETAMIDO-2-DEOXY-ALPHA-D-GLUCOPYRANOSIDE DEACETYLASE"/>
    <property type="match status" value="1"/>
</dbReference>
<organism evidence="3 4">
    <name type="scientific">Paractinoplanes bogorensis</name>
    <dbReference type="NCBI Taxonomy" id="1610840"/>
    <lineage>
        <taxon>Bacteria</taxon>
        <taxon>Bacillati</taxon>
        <taxon>Actinomycetota</taxon>
        <taxon>Actinomycetes</taxon>
        <taxon>Micromonosporales</taxon>
        <taxon>Micromonosporaceae</taxon>
        <taxon>Paractinoplanes</taxon>
    </lineage>
</organism>
<feature type="compositionally biased region" description="Basic and acidic residues" evidence="2">
    <location>
        <begin position="78"/>
        <end position="90"/>
    </location>
</feature>
<dbReference type="Proteomes" id="UP001519654">
    <property type="component" value="Unassembled WGS sequence"/>
</dbReference>
<dbReference type="PANTHER" id="PTHR12993">
    <property type="entry name" value="N-ACETYLGLUCOSAMINYL-PHOSPHATIDYLINOSITOL DE-N-ACETYLASE-RELATED"/>
    <property type="match status" value="1"/>
</dbReference>
<evidence type="ECO:0000313" key="3">
    <source>
        <dbReference type="EMBL" id="MBU2668084.1"/>
    </source>
</evidence>
<dbReference type="Pfam" id="PF02585">
    <property type="entry name" value="PIG-L"/>
    <property type="match status" value="1"/>
</dbReference>
<sequence length="288" mass="30532">MTRPLTIVAVHAHPDDESLLTGGTLARAAAEGHRVVLVTATLGEAGGSGADRQAELHAAAVTLGCARVAELGYRDSGLHGDAETVPRRPFADAPAPDDAAAQRLLDAPASADAAAQRFADTPVEEAAARLAAILRAEEADVVIGYDSRGGYGHPDHVQVHHVVRRAAAMAGTRLLLEATIDRHRLRAVLGLLRAGGRLLPRLPLAGAAIAYTPREQITHTVDVRRYARVKRAALRAHVSQTRGPGIRTVALLARLPMPLFHLVAGREWFVEPSSARPTRGTDLFASAR</sequence>
<dbReference type="SUPFAM" id="SSF102588">
    <property type="entry name" value="LmbE-like"/>
    <property type="match status" value="1"/>
</dbReference>
<dbReference type="Gene3D" id="3.40.50.10320">
    <property type="entry name" value="LmbE-like"/>
    <property type="match status" value="1"/>
</dbReference>
<evidence type="ECO:0000256" key="2">
    <source>
        <dbReference type="SAM" id="MobiDB-lite"/>
    </source>
</evidence>
<comment type="caution">
    <text evidence="3">The sequence shown here is derived from an EMBL/GenBank/DDBJ whole genome shotgun (WGS) entry which is preliminary data.</text>
</comment>
<protein>
    <submittedName>
        <fullName evidence="3">PIG-L family deacetylase</fullName>
    </submittedName>
</protein>
<accession>A0ABS5YXA5</accession>
<evidence type="ECO:0000256" key="1">
    <source>
        <dbReference type="ARBA" id="ARBA00022833"/>
    </source>
</evidence>
<keyword evidence="4" id="KW-1185">Reference proteome</keyword>
<dbReference type="RefSeq" id="WP_215792331.1">
    <property type="nucleotide sequence ID" value="NZ_JAHKKG010000010.1"/>
</dbReference>
<reference evidence="3 4" key="1">
    <citation type="submission" date="2021-06" db="EMBL/GenBank/DDBJ databases">
        <title>Actinoplanes lichenicola sp. nov., and Actinoplanes ovalisporus sp. nov., isolated from lichen in Thailand.</title>
        <authorList>
            <person name="Saeng-In P."/>
            <person name="Kanchanasin P."/>
            <person name="Yuki M."/>
            <person name="Kudo T."/>
            <person name="Ohkuma M."/>
            <person name="Phongsopitanun W."/>
            <person name="Tanasupawat S."/>
        </authorList>
    </citation>
    <scope>NUCLEOTIDE SEQUENCE [LARGE SCALE GENOMIC DNA]</scope>
    <source>
        <strain evidence="3 4">NBRC 110975</strain>
    </source>
</reference>
<proteinExistence type="predicted"/>
<dbReference type="EMBL" id="JAHKKG010000010">
    <property type="protein sequence ID" value="MBU2668084.1"/>
    <property type="molecule type" value="Genomic_DNA"/>
</dbReference>
<gene>
    <name evidence="3" type="ORF">KOI35_31700</name>
</gene>
<keyword evidence="1" id="KW-0862">Zinc</keyword>
<evidence type="ECO:0000313" key="4">
    <source>
        <dbReference type="Proteomes" id="UP001519654"/>
    </source>
</evidence>
<dbReference type="InterPro" id="IPR024078">
    <property type="entry name" value="LmbE-like_dom_sf"/>
</dbReference>
<feature type="region of interest" description="Disordered" evidence="2">
    <location>
        <begin position="78"/>
        <end position="98"/>
    </location>
</feature>
<dbReference type="InterPro" id="IPR003737">
    <property type="entry name" value="GlcNAc_PI_deacetylase-related"/>
</dbReference>
<name>A0ABS5YXA5_9ACTN</name>